<feature type="compositionally biased region" description="Polar residues" evidence="1">
    <location>
        <begin position="486"/>
        <end position="506"/>
    </location>
</feature>
<feature type="region of interest" description="Disordered" evidence="1">
    <location>
        <begin position="931"/>
        <end position="1009"/>
    </location>
</feature>
<dbReference type="PANTHER" id="PTHR14633:SF3">
    <property type="entry name" value="LITTLE ELONGATION COMPLEX SUBUNIT 2"/>
    <property type="match status" value="1"/>
</dbReference>
<dbReference type="AlphaFoldDB" id="H3BDG7"/>
<feature type="compositionally biased region" description="Basic residues" evidence="1">
    <location>
        <begin position="979"/>
        <end position="993"/>
    </location>
</feature>
<dbReference type="Ensembl" id="ENSLACT00000020076.1">
    <property type="protein sequence ID" value="ENSLACP00000019938.1"/>
    <property type="gene ID" value="ENSLACG00000017527.1"/>
</dbReference>
<gene>
    <name evidence="3" type="primary">ICE2</name>
</gene>
<feature type="region of interest" description="Disordered" evidence="1">
    <location>
        <begin position="482"/>
        <end position="506"/>
    </location>
</feature>
<accession>H3BDG7</accession>
<keyword evidence="4" id="KW-1185">Reference proteome</keyword>
<dbReference type="HOGENOM" id="CLU_327237_0_0_1"/>
<dbReference type="InterPro" id="IPR019535">
    <property type="entry name" value="ICE2_C"/>
</dbReference>
<feature type="domain" description="Little elongation complex subunit 2 C-terminal" evidence="2">
    <location>
        <begin position="722"/>
        <end position="932"/>
    </location>
</feature>
<evidence type="ECO:0000259" key="2">
    <source>
        <dbReference type="Pfam" id="PF10505"/>
    </source>
</evidence>
<evidence type="ECO:0000313" key="4">
    <source>
        <dbReference type="Proteomes" id="UP000008672"/>
    </source>
</evidence>
<sequence>CATKLYLPFNRDVLPKNGGDVFFSYETHERHSLAPTVTELWFLVNRPVIKTASSSLALPATDPVPNAEVTAPAEEETKPPAETIAFPEPRVPYPRLSSFTEMEQKNYVYLMTKFSKRNSYSVIKNPGWELEKYMNMKASFSNEMAEFLKFLQNAAKVCAEDYHVITNDAIQYTEEFLTARNKLVQNYPECYILHEITSIMGGKFNPELTLKLEKNLLALGKVQLMKYKFLSVPLELKMPAYDSIATFLPPEKKAFAVQTNISSDPNAEKLALKYGPEVSLTSRALLTLLNNIGPNYSEPWELPVCVKLIPGEGQRLTKVVYIDSPLPKKEMTIRERNQIFHEAPTEFLLSKNSYINISTMTLDKSVEELMAQCNAFLANSAPMRTAVLESLEVDFDDDLADLETFGTTTTTSLKKPKVQSGVAASPTEKSQVQCPTRKTSSDGGHVEQGSLPKILSEKLRKEKQFLFPMKMFVPEGGSNIMEDQGSLKSSGSTNLGNRKESTFNSETHVAQTALDEVSSVQGCEEIGHDMDDGEEFKSKDDSNTLDNADCTLSDVHIFREKTLLKESSYFLTSDSDDERLLIDMDHVNNDAPSDALEPQPSQDIIPDTPRSPSPVQNPSNSQPETPISPLQKNKTPKRSLRKISKEFDPVGQILKMQCQLLKPGHRQPLNPPPVISSATNASSESCVQPLLKPSEVAQRKKKNYPPKELLSGELLYCDEDESEYLAPQEGNLLYKFFSLDEMLLLVRSSVHQALTKIRTHRNTEKKQVPVYILPKFEYQACYGVEALTESEICSLWMESLLNSNSCFYVGHIDAFTSKLFLLEALPAESLAEKFGSFKPSSSLNLLHHILKKVSGLQEGNYLLSHTAGDSSVTIYRNSPVVKLTRTVYNLHEAHSSLPSVPSTLSVPWVPLDPSHLLPYHIHYGRVPCTFPPKPSSSSQQKVGGAKTNKPTASCAKRVSMGTKNSTLPDQSSGKEGVAAKKKKNKGKRAKRWQKWQEKKKQKEGQVQQG</sequence>
<feature type="region of interest" description="Disordered" evidence="1">
    <location>
        <begin position="588"/>
        <end position="640"/>
    </location>
</feature>
<reference evidence="3" key="3">
    <citation type="submission" date="2025-09" db="UniProtKB">
        <authorList>
            <consortium name="Ensembl"/>
        </authorList>
    </citation>
    <scope>IDENTIFICATION</scope>
</reference>
<feature type="compositionally biased region" description="Low complexity" evidence="1">
    <location>
        <begin position="613"/>
        <end position="623"/>
    </location>
</feature>
<dbReference type="EMBL" id="AFYH01009646">
    <property type="status" value="NOT_ANNOTATED_CDS"/>
    <property type="molecule type" value="Genomic_DNA"/>
</dbReference>
<dbReference type="Pfam" id="PF10505">
    <property type="entry name" value="NARG2_C"/>
    <property type="match status" value="1"/>
</dbReference>
<dbReference type="GeneTree" id="ENSGT00390000006883"/>
<evidence type="ECO:0000256" key="1">
    <source>
        <dbReference type="SAM" id="MobiDB-lite"/>
    </source>
</evidence>
<dbReference type="eggNOG" id="ENOG502QUWA">
    <property type="taxonomic scope" value="Eukaryota"/>
</dbReference>
<protein>
    <submittedName>
        <fullName evidence="3">Interactor of little elongation complex ELL subunit 2</fullName>
    </submittedName>
</protein>
<proteinExistence type="predicted"/>
<name>H3BDG7_LATCH</name>
<dbReference type="GO" id="GO:0042795">
    <property type="term" value="P:snRNA transcription by RNA polymerase II"/>
    <property type="evidence" value="ECO:0007669"/>
    <property type="project" value="TreeGrafter"/>
</dbReference>
<feature type="region of interest" description="Disordered" evidence="1">
    <location>
        <begin position="413"/>
        <end position="450"/>
    </location>
</feature>
<dbReference type="GO" id="GO:0045945">
    <property type="term" value="P:positive regulation of transcription by RNA polymerase III"/>
    <property type="evidence" value="ECO:0007669"/>
    <property type="project" value="TreeGrafter"/>
</dbReference>
<feature type="compositionally biased region" description="Polar residues" evidence="1">
    <location>
        <begin position="427"/>
        <end position="442"/>
    </location>
</feature>
<dbReference type="InParanoid" id="H3BDG7"/>
<dbReference type="EMBL" id="AFYH01009644">
    <property type="status" value="NOT_ANNOTATED_CDS"/>
    <property type="molecule type" value="Genomic_DNA"/>
</dbReference>
<feature type="compositionally biased region" description="Polar residues" evidence="1">
    <location>
        <begin position="624"/>
        <end position="633"/>
    </location>
</feature>
<dbReference type="PANTHER" id="PTHR14633">
    <property type="entry name" value="LITTLE ELONGATION COMPLEX SUBUNIT 2"/>
    <property type="match status" value="1"/>
</dbReference>
<reference evidence="4" key="1">
    <citation type="submission" date="2011-08" db="EMBL/GenBank/DDBJ databases">
        <title>The draft genome of Latimeria chalumnae.</title>
        <authorList>
            <person name="Di Palma F."/>
            <person name="Alfoldi J."/>
            <person name="Johnson J."/>
            <person name="Berlin A."/>
            <person name="Gnerre S."/>
            <person name="Jaffe D."/>
            <person name="MacCallum I."/>
            <person name="Young S."/>
            <person name="Walker B.J."/>
            <person name="Lander E."/>
            <person name="Lindblad-Toh K."/>
        </authorList>
    </citation>
    <scope>NUCLEOTIDE SEQUENCE [LARGE SCALE GENOMIC DNA]</scope>
    <source>
        <strain evidence="4">Wild caught</strain>
    </source>
</reference>
<reference evidence="3" key="2">
    <citation type="submission" date="2025-08" db="UniProtKB">
        <authorList>
            <consortium name="Ensembl"/>
        </authorList>
    </citation>
    <scope>IDENTIFICATION</scope>
</reference>
<dbReference type="GO" id="GO:0008023">
    <property type="term" value="C:transcription elongation factor complex"/>
    <property type="evidence" value="ECO:0007669"/>
    <property type="project" value="InterPro"/>
</dbReference>
<dbReference type="OMA" id="LPFHQQH"/>
<dbReference type="Bgee" id="ENSLACG00000017527">
    <property type="expression patterns" value="Expressed in chordate pharynx and 6 other cell types or tissues"/>
</dbReference>
<organism evidence="3 4">
    <name type="scientific">Latimeria chalumnae</name>
    <name type="common">Coelacanth</name>
    <dbReference type="NCBI Taxonomy" id="7897"/>
    <lineage>
        <taxon>Eukaryota</taxon>
        <taxon>Metazoa</taxon>
        <taxon>Chordata</taxon>
        <taxon>Craniata</taxon>
        <taxon>Vertebrata</taxon>
        <taxon>Euteleostomi</taxon>
        <taxon>Coelacanthiformes</taxon>
        <taxon>Coelacanthidae</taxon>
        <taxon>Latimeria</taxon>
    </lineage>
</organism>
<dbReference type="EMBL" id="AFYH01009647">
    <property type="status" value="NOT_ANNOTATED_CDS"/>
    <property type="molecule type" value="Genomic_DNA"/>
</dbReference>
<dbReference type="EMBL" id="AFYH01009645">
    <property type="status" value="NOT_ANNOTATED_CDS"/>
    <property type="molecule type" value="Genomic_DNA"/>
</dbReference>
<feature type="compositionally biased region" description="Basic and acidic residues" evidence="1">
    <location>
        <begin position="994"/>
        <end position="1003"/>
    </location>
</feature>
<dbReference type="STRING" id="7897.ENSLACP00000019938"/>
<feature type="compositionally biased region" description="Polar residues" evidence="1">
    <location>
        <begin position="961"/>
        <end position="971"/>
    </location>
</feature>
<dbReference type="Proteomes" id="UP000008672">
    <property type="component" value="Unassembled WGS sequence"/>
</dbReference>
<dbReference type="GO" id="GO:0042796">
    <property type="term" value="P:snRNA transcription by RNA polymerase III"/>
    <property type="evidence" value="ECO:0007669"/>
    <property type="project" value="TreeGrafter"/>
</dbReference>
<dbReference type="FunCoup" id="H3BDG7">
    <property type="interactions" value="4057"/>
</dbReference>
<evidence type="ECO:0000313" key="3">
    <source>
        <dbReference type="Ensembl" id="ENSLACP00000019938.1"/>
    </source>
</evidence>